<feature type="transmembrane region" description="Helical" evidence="5">
    <location>
        <begin position="39"/>
        <end position="63"/>
    </location>
</feature>
<dbReference type="Proteomes" id="UP000000600">
    <property type="component" value="Unassembled WGS sequence"/>
</dbReference>
<feature type="transmembrane region" description="Helical" evidence="5">
    <location>
        <begin position="84"/>
        <end position="112"/>
    </location>
</feature>
<dbReference type="InterPro" id="IPR013057">
    <property type="entry name" value="AA_transpt_TM"/>
</dbReference>
<accession>A0E318</accession>
<evidence type="ECO:0000256" key="4">
    <source>
        <dbReference type="ARBA" id="ARBA00023136"/>
    </source>
</evidence>
<dbReference type="AlphaFoldDB" id="A0E318"/>
<keyword evidence="8" id="KW-1185">Reference proteome</keyword>
<dbReference type="KEGG" id="ptm:GSPATT00022858001"/>
<evidence type="ECO:0000259" key="6">
    <source>
        <dbReference type="Pfam" id="PF01490"/>
    </source>
</evidence>
<evidence type="ECO:0000256" key="5">
    <source>
        <dbReference type="SAM" id="Phobius"/>
    </source>
</evidence>
<sequence>MEKQLPRSTNIQTTMKLIKVTIGSGIFAIPYAYAQAGLFWGAILQMLVCATQFISWCTMVNCLGDAKRSTLIEYLSDIYEKNSWIFLIGKIFSIILNFGCGLSCLILFQISIGSYFQNSLSLQISDIFRYVYYSIRIFFCSRSSDICAHFKVTTTFSLHFFYLFVHFGYFRVLEMAINRIKR</sequence>
<keyword evidence="2 5" id="KW-0812">Transmembrane</keyword>
<dbReference type="OrthoDB" id="1684102at2759"/>
<keyword evidence="4 5" id="KW-0472">Membrane</keyword>
<feature type="transmembrane region" description="Helical" evidence="5">
    <location>
        <begin position="159"/>
        <end position="177"/>
    </location>
</feature>
<feature type="domain" description="Amino acid transporter transmembrane" evidence="6">
    <location>
        <begin position="7"/>
        <end position="150"/>
    </location>
</feature>
<gene>
    <name evidence="7" type="ORF">GSPATT00022858001</name>
</gene>
<dbReference type="RefSeq" id="XP_001457082.1">
    <property type="nucleotide sequence ID" value="XM_001457045.1"/>
</dbReference>
<evidence type="ECO:0000313" key="8">
    <source>
        <dbReference type="Proteomes" id="UP000000600"/>
    </source>
</evidence>
<dbReference type="InParanoid" id="A0E318"/>
<reference evidence="7 8" key="1">
    <citation type="journal article" date="2006" name="Nature">
        <title>Global trends of whole-genome duplications revealed by the ciliate Paramecium tetraurelia.</title>
        <authorList>
            <consortium name="Genoscope"/>
            <person name="Aury J.-M."/>
            <person name="Jaillon O."/>
            <person name="Duret L."/>
            <person name="Noel B."/>
            <person name="Jubin C."/>
            <person name="Porcel B.M."/>
            <person name="Segurens B."/>
            <person name="Daubin V."/>
            <person name="Anthouard V."/>
            <person name="Aiach N."/>
            <person name="Arnaiz O."/>
            <person name="Billaut A."/>
            <person name="Beisson J."/>
            <person name="Blanc I."/>
            <person name="Bouhouche K."/>
            <person name="Camara F."/>
            <person name="Duharcourt S."/>
            <person name="Guigo R."/>
            <person name="Gogendeau D."/>
            <person name="Katinka M."/>
            <person name="Keller A.-M."/>
            <person name="Kissmehl R."/>
            <person name="Klotz C."/>
            <person name="Koll F."/>
            <person name="Le Moue A."/>
            <person name="Lepere C."/>
            <person name="Malinsky S."/>
            <person name="Nowacki M."/>
            <person name="Nowak J.K."/>
            <person name="Plattner H."/>
            <person name="Poulain J."/>
            <person name="Ruiz F."/>
            <person name="Serrano V."/>
            <person name="Zagulski M."/>
            <person name="Dessen P."/>
            <person name="Betermier M."/>
            <person name="Weissenbach J."/>
            <person name="Scarpelli C."/>
            <person name="Schachter V."/>
            <person name="Sperling L."/>
            <person name="Meyer E."/>
            <person name="Cohen J."/>
            <person name="Wincker P."/>
        </authorList>
    </citation>
    <scope>NUCLEOTIDE SEQUENCE [LARGE SCALE GENOMIC DNA]</scope>
    <source>
        <strain evidence="7 8">Stock d4-2</strain>
    </source>
</reference>
<evidence type="ECO:0000256" key="2">
    <source>
        <dbReference type="ARBA" id="ARBA00022692"/>
    </source>
</evidence>
<organism evidence="7 8">
    <name type="scientific">Paramecium tetraurelia</name>
    <dbReference type="NCBI Taxonomy" id="5888"/>
    <lineage>
        <taxon>Eukaryota</taxon>
        <taxon>Sar</taxon>
        <taxon>Alveolata</taxon>
        <taxon>Ciliophora</taxon>
        <taxon>Intramacronucleata</taxon>
        <taxon>Oligohymenophorea</taxon>
        <taxon>Peniculida</taxon>
        <taxon>Parameciidae</taxon>
        <taxon>Paramecium</taxon>
    </lineage>
</organism>
<dbReference type="Pfam" id="PF01490">
    <property type="entry name" value="Aa_trans"/>
    <property type="match status" value="1"/>
</dbReference>
<dbReference type="GO" id="GO:0016020">
    <property type="term" value="C:membrane"/>
    <property type="evidence" value="ECO:0007669"/>
    <property type="project" value="UniProtKB-SubCell"/>
</dbReference>
<dbReference type="GeneID" id="5042862"/>
<feature type="transmembrane region" description="Helical" evidence="5">
    <location>
        <begin position="17"/>
        <end position="33"/>
    </location>
</feature>
<comment type="subcellular location">
    <subcellularLocation>
        <location evidence="1">Membrane</location>
    </subcellularLocation>
</comment>
<evidence type="ECO:0000256" key="3">
    <source>
        <dbReference type="ARBA" id="ARBA00022989"/>
    </source>
</evidence>
<name>A0E318_PARTE</name>
<dbReference type="HOGENOM" id="CLU_1484750_0_0_1"/>
<dbReference type="EMBL" id="CT868656">
    <property type="protein sequence ID" value="CAK89685.1"/>
    <property type="molecule type" value="Genomic_DNA"/>
</dbReference>
<evidence type="ECO:0000256" key="1">
    <source>
        <dbReference type="ARBA" id="ARBA00004370"/>
    </source>
</evidence>
<protein>
    <recommendedName>
        <fullName evidence="6">Amino acid transporter transmembrane domain-containing protein</fullName>
    </recommendedName>
</protein>
<proteinExistence type="predicted"/>
<evidence type="ECO:0000313" key="7">
    <source>
        <dbReference type="EMBL" id="CAK89685.1"/>
    </source>
</evidence>
<keyword evidence="3 5" id="KW-1133">Transmembrane helix</keyword>